<dbReference type="InterPro" id="IPR050763">
    <property type="entry name" value="ABC_transporter_ATP-binding"/>
</dbReference>
<dbReference type="STRING" id="67386.AQI95_19600"/>
<organism evidence="7 8">
    <name type="scientific">Streptomyces yokosukanensis</name>
    <dbReference type="NCBI Taxonomy" id="67386"/>
    <lineage>
        <taxon>Bacteria</taxon>
        <taxon>Bacillati</taxon>
        <taxon>Actinomycetota</taxon>
        <taxon>Actinomycetes</taxon>
        <taxon>Kitasatosporales</taxon>
        <taxon>Streptomycetaceae</taxon>
        <taxon>Streptomyces</taxon>
    </lineage>
</organism>
<dbReference type="SUPFAM" id="SSF52540">
    <property type="entry name" value="P-loop containing nucleoside triphosphate hydrolases"/>
    <property type="match status" value="1"/>
</dbReference>
<evidence type="ECO:0000256" key="4">
    <source>
        <dbReference type="ARBA" id="ARBA00022840"/>
    </source>
</evidence>
<dbReference type="GO" id="GO:0016887">
    <property type="term" value="F:ATP hydrolysis activity"/>
    <property type="evidence" value="ECO:0007669"/>
    <property type="project" value="InterPro"/>
</dbReference>
<keyword evidence="2" id="KW-0813">Transport</keyword>
<comment type="subcellular location">
    <subcellularLocation>
        <location evidence="1">Cell membrane</location>
        <topology evidence="1">Peripheral membrane protein</topology>
    </subcellularLocation>
</comment>
<dbReference type="Proteomes" id="UP000053127">
    <property type="component" value="Unassembled WGS sequence"/>
</dbReference>
<reference evidence="7 8" key="1">
    <citation type="submission" date="2015-10" db="EMBL/GenBank/DDBJ databases">
        <title>Draft genome sequence of Streptomyces yokosukanensis DSM 40224, type strain for the species Streptomyces yokosukanensis.</title>
        <authorList>
            <person name="Ruckert C."/>
            <person name="Winkler A."/>
            <person name="Kalinowski J."/>
            <person name="Kampfer P."/>
            <person name="Glaeser S."/>
        </authorList>
    </citation>
    <scope>NUCLEOTIDE SEQUENCE [LARGE SCALE GENOMIC DNA]</scope>
    <source>
        <strain evidence="7 8">DSM 40224</strain>
    </source>
</reference>
<dbReference type="InterPro" id="IPR003439">
    <property type="entry name" value="ABC_transporter-like_ATP-bd"/>
</dbReference>
<evidence type="ECO:0000259" key="6">
    <source>
        <dbReference type="PROSITE" id="PS50893"/>
    </source>
</evidence>
<evidence type="ECO:0000256" key="5">
    <source>
        <dbReference type="ARBA" id="ARBA00023251"/>
    </source>
</evidence>
<dbReference type="Gene3D" id="3.40.50.300">
    <property type="entry name" value="P-loop containing nucleotide triphosphate hydrolases"/>
    <property type="match status" value="1"/>
</dbReference>
<evidence type="ECO:0000313" key="7">
    <source>
        <dbReference type="EMBL" id="KUN04584.1"/>
    </source>
</evidence>
<keyword evidence="8" id="KW-1185">Reference proteome</keyword>
<dbReference type="EMBL" id="LMWN01000027">
    <property type="protein sequence ID" value="KUN04584.1"/>
    <property type="molecule type" value="Genomic_DNA"/>
</dbReference>
<dbReference type="AlphaFoldDB" id="A0A117Q2J8"/>
<sequence length="302" mass="32707">MVREFTRRRKSPARALNGLTLSVPEGEVHGLLGPNGAGKTTLVRILSTVLLPTAGRAAVCGHDVVREDRAVRRLVGVVFGGDRGLYTRLTARENLEFWGALQKVPARLLRARSSELLDRLGLAEVADRRVEGYSRGMRQRLHLARGLVGEARVLFLDEPTMGMDPVAAREFRTLIGELRGEGRTIVLATHDMAEAQALCDRVSFVRDGEVVATRSPHALTDLAAGVEFDDLDDAALALLTDLPGVTEVTVGQGTTRVRTDSEEALSSVLATAVGQGATRMRTLQPTLEDVYVQLIGDRGLKV</sequence>
<keyword evidence="3" id="KW-0547">Nucleotide-binding</keyword>
<evidence type="ECO:0000256" key="2">
    <source>
        <dbReference type="ARBA" id="ARBA00022448"/>
    </source>
</evidence>
<dbReference type="GO" id="GO:0005886">
    <property type="term" value="C:plasma membrane"/>
    <property type="evidence" value="ECO:0007669"/>
    <property type="project" value="UniProtKB-SubCell"/>
</dbReference>
<dbReference type="CDD" id="cd03230">
    <property type="entry name" value="ABC_DR_subfamily_A"/>
    <property type="match status" value="1"/>
</dbReference>
<keyword evidence="5" id="KW-0046">Antibiotic resistance</keyword>
<dbReference type="InterPro" id="IPR027417">
    <property type="entry name" value="P-loop_NTPase"/>
</dbReference>
<dbReference type="PROSITE" id="PS50893">
    <property type="entry name" value="ABC_TRANSPORTER_2"/>
    <property type="match status" value="1"/>
</dbReference>
<feature type="domain" description="ABC transporter" evidence="6">
    <location>
        <begin position="1"/>
        <end position="232"/>
    </location>
</feature>
<gene>
    <name evidence="7" type="ORF">AQI95_19600</name>
</gene>
<protein>
    <submittedName>
        <fullName evidence="7">ABC transporter</fullName>
    </submittedName>
</protein>
<name>A0A117Q2J8_9ACTN</name>
<dbReference type="GO" id="GO:0046677">
    <property type="term" value="P:response to antibiotic"/>
    <property type="evidence" value="ECO:0007669"/>
    <property type="project" value="UniProtKB-KW"/>
</dbReference>
<dbReference type="PANTHER" id="PTHR42711:SF18">
    <property type="entry name" value="ABC TRANSPORTER, ATP-BINDING PROTEIN"/>
    <property type="match status" value="1"/>
</dbReference>
<dbReference type="GO" id="GO:0005524">
    <property type="term" value="F:ATP binding"/>
    <property type="evidence" value="ECO:0007669"/>
    <property type="project" value="UniProtKB-KW"/>
</dbReference>
<dbReference type="PANTHER" id="PTHR42711">
    <property type="entry name" value="ABC TRANSPORTER ATP-BINDING PROTEIN"/>
    <property type="match status" value="1"/>
</dbReference>
<proteinExistence type="predicted"/>
<keyword evidence="4" id="KW-0067">ATP-binding</keyword>
<dbReference type="SMART" id="SM00382">
    <property type="entry name" value="AAA"/>
    <property type="match status" value="1"/>
</dbReference>
<evidence type="ECO:0000313" key="8">
    <source>
        <dbReference type="Proteomes" id="UP000053127"/>
    </source>
</evidence>
<accession>A0A117Q2J8</accession>
<dbReference type="InterPro" id="IPR003593">
    <property type="entry name" value="AAA+_ATPase"/>
</dbReference>
<evidence type="ECO:0000256" key="1">
    <source>
        <dbReference type="ARBA" id="ARBA00004202"/>
    </source>
</evidence>
<dbReference type="Pfam" id="PF00005">
    <property type="entry name" value="ABC_tran"/>
    <property type="match status" value="1"/>
</dbReference>
<evidence type="ECO:0000256" key="3">
    <source>
        <dbReference type="ARBA" id="ARBA00022741"/>
    </source>
</evidence>
<comment type="caution">
    <text evidence="7">The sequence shown here is derived from an EMBL/GenBank/DDBJ whole genome shotgun (WGS) entry which is preliminary data.</text>
</comment>